<keyword evidence="5 15" id="KW-1133">Transmembrane helix</keyword>
<feature type="transmembrane region" description="Helical" evidence="15">
    <location>
        <begin position="403"/>
        <end position="425"/>
    </location>
</feature>
<keyword evidence="3" id="KW-0813">Transport</keyword>
<dbReference type="RefSeq" id="XP_067804480.1">
    <property type="nucleotide sequence ID" value="XM_067945689.1"/>
</dbReference>
<comment type="catalytic activity">
    <reaction evidence="7">
        <text>D-galactose(in) = D-galactose(out)</text>
        <dbReference type="Rhea" id="RHEA:34915"/>
        <dbReference type="ChEBI" id="CHEBI:4139"/>
    </reaction>
    <physiologicalReaction direction="right-to-left" evidence="7">
        <dbReference type="Rhea" id="RHEA:34917"/>
    </physiologicalReaction>
</comment>
<dbReference type="GO" id="GO:0005886">
    <property type="term" value="C:plasma membrane"/>
    <property type="evidence" value="ECO:0007669"/>
    <property type="project" value="UniProtKB-SubCell"/>
</dbReference>
<evidence type="ECO:0000256" key="8">
    <source>
        <dbReference type="ARBA" id="ARBA00044648"/>
    </source>
</evidence>
<evidence type="ECO:0000256" key="7">
    <source>
        <dbReference type="ARBA" id="ARBA00044637"/>
    </source>
</evidence>
<comment type="catalytic activity">
    <reaction evidence="9">
        <text>D-xylose(out) = D-xylose(in)</text>
        <dbReference type="Rhea" id="RHEA:78427"/>
        <dbReference type="ChEBI" id="CHEBI:53455"/>
    </reaction>
    <physiologicalReaction direction="left-to-right" evidence="9">
        <dbReference type="Rhea" id="RHEA:78428"/>
    </physiologicalReaction>
</comment>
<evidence type="ECO:0000256" key="13">
    <source>
        <dbReference type="ARBA" id="ARBA00044780"/>
    </source>
</evidence>
<evidence type="ECO:0000256" key="2">
    <source>
        <dbReference type="ARBA" id="ARBA00011738"/>
    </source>
</evidence>
<comment type="subcellular location">
    <subcellularLocation>
        <location evidence="1">Cell membrane</location>
        <topology evidence="1">Multi-pass membrane protein</topology>
    </subcellularLocation>
</comment>
<evidence type="ECO:0000259" key="16">
    <source>
        <dbReference type="PROSITE" id="PS50850"/>
    </source>
</evidence>
<feature type="transmembrane region" description="Helical" evidence="15">
    <location>
        <begin position="51"/>
        <end position="74"/>
    </location>
</feature>
<dbReference type="AlphaFoldDB" id="A0AAD9PNK3"/>
<dbReference type="GeneID" id="94334939"/>
<dbReference type="InterPro" id="IPR005829">
    <property type="entry name" value="Sugar_transporter_CS"/>
</dbReference>
<evidence type="ECO:0000256" key="1">
    <source>
        <dbReference type="ARBA" id="ARBA00004651"/>
    </source>
</evidence>
<keyword evidence="4 15" id="KW-0812">Transmembrane</keyword>
<evidence type="ECO:0000313" key="17">
    <source>
        <dbReference type="EMBL" id="KAK2197638.1"/>
    </source>
</evidence>
<dbReference type="KEGG" id="bdw:94334939"/>
<dbReference type="EMBL" id="JALLKP010000001">
    <property type="protein sequence ID" value="KAK2197638.1"/>
    <property type="molecule type" value="Genomic_DNA"/>
</dbReference>
<dbReference type="InterPro" id="IPR036259">
    <property type="entry name" value="MFS_trans_sf"/>
</dbReference>
<dbReference type="InterPro" id="IPR003663">
    <property type="entry name" value="Sugar/inositol_transpt"/>
</dbReference>
<comment type="catalytic activity">
    <reaction evidence="8">
        <text>D-glucose(out) = D-glucose(in)</text>
        <dbReference type="Rhea" id="RHEA:60376"/>
        <dbReference type="ChEBI" id="CHEBI:4167"/>
    </reaction>
    <physiologicalReaction direction="left-to-right" evidence="8">
        <dbReference type="Rhea" id="RHEA:60377"/>
    </physiologicalReaction>
</comment>
<dbReference type="Gene3D" id="1.20.1250.20">
    <property type="entry name" value="MFS general substrate transporter like domains"/>
    <property type="match status" value="1"/>
</dbReference>
<dbReference type="InterPro" id="IPR020846">
    <property type="entry name" value="MFS_dom"/>
</dbReference>
<evidence type="ECO:0000256" key="4">
    <source>
        <dbReference type="ARBA" id="ARBA00022692"/>
    </source>
</evidence>
<reference evidence="17" key="1">
    <citation type="journal article" date="2023" name="Nat. Microbiol.">
        <title>Babesia duncani multi-omics identifies virulence factors and drug targets.</title>
        <authorList>
            <person name="Singh P."/>
            <person name="Lonardi S."/>
            <person name="Liang Q."/>
            <person name="Vydyam P."/>
            <person name="Khabirova E."/>
            <person name="Fang T."/>
            <person name="Gihaz S."/>
            <person name="Thekkiniath J."/>
            <person name="Munshi M."/>
            <person name="Abel S."/>
            <person name="Ciampossin L."/>
            <person name="Batugedara G."/>
            <person name="Gupta M."/>
            <person name="Lu X.M."/>
            <person name="Lenz T."/>
            <person name="Chakravarty S."/>
            <person name="Cornillot E."/>
            <person name="Hu Y."/>
            <person name="Ma W."/>
            <person name="Gonzalez L.M."/>
            <person name="Sanchez S."/>
            <person name="Estrada K."/>
            <person name="Sanchez-Flores A."/>
            <person name="Montero E."/>
            <person name="Harb O.S."/>
            <person name="Le Roch K.G."/>
            <person name="Mamoun C.B."/>
        </authorList>
    </citation>
    <scope>NUCLEOTIDE SEQUENCE</scope>
    <source>
        <strain evidence="17">WA1</strain>
    </source>
</reference>
<feature type="domain" description="Major facilitator superfamily (MFS) profile" evidence="16">
    <location>
        <begin position="5"/>
        <end position="456"/>
    </location>
</feature>
<evidence type="ECO:0000256" key="10">
    <source>
        <dbReference type="ARBA" id="ARBA00044662"/>
    </source>
</evidence>
<accession>A0AAD9PNK3</accession>
<evidence type="ECO:0000256" key="12">
    <source>
        <dbReference type="ARBA" id="ARBA00044710"/>
    </source>
</evidence>
<feature type="transmembrane region" description="Helical" evidence="15">
    <location>
        <begin position="106"/>
        <end position="126"/>
    </location>
</feature>
<protein>
    <recommendedName>
        <fullName evidence="13">Hexose transporter 1</fullName>
    </recommendedName>
</protein>
<feature type="transmembrane region" description="Helical" evidence="15">
    <location>
        <begin position="81"/>
        <end position="100"/>
    </location>
</feature>
<evidence type="ECO:0000256" key="11">
    <source>
        <dbReference type="ARBA" id="ARBA00044668"/>
    </source>
</evidence>
<dbReference type="Pfam" id="PF00083">
    <property type="entry name" value="Sugar_tr"/>
    <property type="match status" value="1"/>
</dbReference>
<dbReference type="PROSITE" id="PS50850">
    <property type="entry name" value="MFS"/>
    <property type="match status" value="1"/>
</dbReference>
<dbReference type="InterPro" id="IPR045263">
    <property type="entry name" value="GLUT"/>
</dbReference>
<dbReference type="PRINTS" id="PR00171">
    <property type="entry name" value="SUGRTRNSPORT"/>
</dbReference>
<evidence type="ECO:0000256" key="15">
    <source>
        <dbReference type="SAM" id="Phobius"/>
    </source>
</evidence>
<feature type="transmembrane region" description="Helical" evidence="15">
    <location>
        <begin position="138"/>
        <end position="161"/>
    </location>
</feature>
<keyword evidence="6 15" id="KW-0472">Membrane</keyword>
<evidence type="ECO:0000313" key="18">
    <source>
        <dbReference type="Proteomes" id="UP001214638"/>
    </source>
</evidence>
<comment type="caution">
    <text evidence="17">The sequence shown here is derived from an EMBL/GenBank/DDBJ whole genome shotgun (WGS) entry which is preliminary data.</text>
</comment>
<proteinExistence type="predicted"/>
<keyword evidence="18" id="KW-1185">Reference proteome</keyword>
<dbReference type="SUPFAM" id="SSF103473">
    <property type="entry name" value="MFS general substrate transporter"/>
    <property type="match status" value="1"/>
</dbReference>
<evidence type="ECO:0000256" key="9">
    <source>
        <dbReference type="ARBA" id="ARBA00044656"/>
    </source>
</evidence>
<feature type="transmembrane region" description="Helical" evidence="15">
    <location>
        <begin position="366"/>
        <end position="391"/>
    </location>
</feature>
<dbReference type="PANTHER" id="PTHR23503">
    <property type="entry name" value="SOLUTE CARRIER FAMILY 2"/>
    <property type="match status" value="1"/>
</dbReference>
<comment type="subunit">
    <text evidence="2">Homodimer.</text>
</comment>
<feature type="transmembrane region" description="Helical" evidence="15">
    <location>
        <begin position="431"/>
        <end position="452"/>
    </location>
</feature>
<comment type="function">
    <text evidence="14">Sodium-independent facilitative hexose transporter. Can transport D-glucose and D-fructose. Can transport D-mannose, D-galactose, D-xylose and D-glucosamine.</text>
</comment>
<dbReference type="Proteomes" id="UP001214638">
    <property type="component" value="Unassembled WGS sequence"/>
</dbReference>
<evidence type="ECO:0000256" key="5">
    <source>
        <dbReference type="ARBA" id="ARBA00022989"/>
    </source>
</evidence>
<evidence type="ECO:0000256" key="14">
    <source>
        <dbReference type="ARBA" id="ARBA00045752"/>
    </source>
</evidence>
<feature type="transmembrane region" description="Helical" evidence="15">
    <location>
        <begin position="270"/>
        <end position="289"/>
    </location>
</feature>
<sequence length="468" mass="51078">MLWAAMIIAACGALNFGINTVNFNASKEFAVVDFGWCAGEADINNCTKAKIFGSAITASIFLGAAIGSCFIGLLGKHGRRFSLMCLNAVNIVGCVFAAGAQCFSMLLLGKLLAGISVGMSGMVPIFITEISPPKKRGLFGTCYPFFITLGQVLITAFQLIHGRIIDTTKEPKFELLTLDKVIWRTALAMPIIFSGIAIALLFFVFKEETPYTLVQNEKIDEAKVAISNLHGGDMVDEIFTEINRDQEAVKSKPIVSIFAALKDSRNMRPIWICISLSIIQQLSGINAFMANSTKIFMALMGKSFTSTVVGSSCCLLNFLVTASLVFYVDKFGRRTLLLIGTLISCVFLVPPTIAMCFAERQNWLSIFTAIGSVGYIFGFAIAMGGVMWLYFTEALANDYRDSVYSVCVLVNWVGAAITVMTSDYLLDLSEAGVYCLFSIVATINFVFVYLLVKETKYVPLGTAYYSNE</sequence>
<evidence type="ECO:0000256" key="6">
    <source>
        <dbReference type="ARBA" id="ARBA00023136"/>
    </source>
</evidence>
<feature type="transmembrane region" description="Helical" evidence="15">
    <location>
        <begin position="309"/>
        <end position="328"/>
    </location>
</feature>
<comment type="catalytic activity">
    <reaction evidence="10">
        <text>D-mannose(out) = D-mannose(in)</text>
        <dbReference type="Rhea" id="RHEA:78391"/>
        <dbReference type="ChEBI" id="CHEBI:4208"/>
    </reaction>
    <physiologicalReaction direction="left-to-right" evidence="10">
        <dbReference type="Rhea" id="RHEA:78392"/>
    </physiologicalReaction>
</comment>
<feature type="transmembrane region" description="Helical" evidence="15">
    <location>
        <begin position="335"/>
        <end position="354"/>
    </location>
</feature>
<dbReference type="PANTHER" id="PTHR23503:SF8">
    <property type="entry name" value="FACILITATED GLUCOSE TRANSPORTER PROTEIN 1"/>
    <property type="match status" value="1"/>
</dbReference>
<organism evidence="17 18">
    <name type="scientific">Babesia duncani</name>
    <dbReference type="NCBI Taxonomy" id="323732"/>
    <lineage>
        <taxon>Eukaryota</taxon>
        <taxon>Sar</taxon>
        <taxon>Alveolata</taxon>
        <taxon>Apicomplexa</taxon>
        <taxon>Aconoidasida</taxon>
        <taxon>Piroplasmida</taxon>
        <taxon>Babesiidae</taxon>
        <taxon>Babesia</taxon>
    </lineage>
</organism>
<dbReference type="InterPro" id="IPR005828">
    <property type="entry name" value="MFS_sugar_transport-like"/>
</dbReference>
<gene>
    <name evidence="17" type="ORF">BdWA1_000641</name>
</gene>
<evidence type="ECO:0000256" key="3">
    <source>
        <dbReference type="ARBA" id="ARBA00022448"/>
    </source>
</evidence>
<feature type="transmembrane region" description="Helical" evidence="15">
    <location>
        <begin position="181"/>
        <end position="205"/>
    </location>
</feature>
<comment type="catalytic activity">
    <reaction evidence="12">
        <text>D-fructose(out) = D-fructose(in)</text>
        <dbReference type="Rhea" id="RHEA:60372"/>
        <dbReference type="ChEBI" id="CHEBI:37721"/>
    </reaction>
    <physiologicalReaction direction="left-to-right" evidence="12">
        <dbReference type="Rhea" id="RHEA:60373"/>
    </physiologicalReaction>
</comment>
<comment type="catalytic activity">
    <reaction evidence="11">
        <text>D-glucosamine(out) = D-glucosamine(in)</text>
        <dbReference type="Rhea" id="RHEA:78423"/>
        <dbReference type="ChEBI" id="CHEBI:58723"/>
    </reaction>
    <physiologicalReaction direction="left-to-right" evidence="11">
        <dbReference type="Rhea" id="RHEA:78424"/>
    </physiologicalReaction>
</comment>
<dbReference type="PROSITE" id="PS00216">
    <property type="entry name" value="SUGAR_TRANSPORT_1"/>
    <property type="match status" value="1"/>
</dbReference>
<dbReference type="GO" id="GO:0015149">
    <property type="term" value="F:hexose transmembrane transporter activity"/>
    <property type="evidence" value="ECO:0007669"/>
    <property type="project" value="TreeGrafter"/>
</dbReference>
<name>A0AAD9PNK3_9APIC</name>